<proteinExistence type="predicted"/>
<dbReference type="Gene3D" id="1.10.260.40">
    <property type="entry name" value="lambda repressor-like DNA-binding domains"/>
    <property type="match status" value="1"/>
</dbReference>
<dbReference type="EMBL" id="CP009056">
    <property type="protein sequence ID" value="AJA44942.1"/>
    <property type="molecule type" value="Genomic_DNA"/>
</dbReference>
<accession>A0A0A7S2A7</accession>
<dbReference type="OrthoDB" id="6446140at2"/>
<dbReference type="AlphaFoldDB" id="A0A0A7S2A7"/>
<sequence length="74" mass="8567">MEELRAFLKTLTVPEKKEFATKCGTTISYLRKRLSDRTSNLGIKICIEIELHSKGKVKCEDLRPDINWSVIRKS</sequence>
<dbReference type="Proteomes" id="UP000030901">
    <property type="component" value="Chromosome"/>
</dbReference>
<evidence type="ECO:0008006" key="3">
    <source>
        <dbReference type="Google" id="ProtNLM"/>
    </source>
</evidence>
<dbReference type="Pfam" id="PF15943">
    <property type="entry name" value="YdaS_toxin"/>
    <property type="match status" value="1"/>
</dbReference>
<organism evidence="1 2">
    <name type="scientific">Frischella perrara</name>
    <dbReference type="NCBI Taxonomy" id="1267021"/>
    <lineage>
        <taxon>Bacteria</taxon>
        <taxon>Pseudomonadati</taxon>
        <taxon>Pseudomonadota</taxon>
        <taxon>Gammaproteobacteria</taxon>
        <taxon>Orbales</taxon>
        <taxon>Orbaceae</taxon>
        <taxon>Frischella</taxon>
    </lineage>
</organism>
<evidence type="ECO:0000313" key="2">
    <source>
        <dbReference type="Proteomes" id="UP000030901"/>
    </source>
</evidence>
<dbReference type="KEGG" id="fpp:FPB0191_01118"/>
<reference evidence="1 2" key="1">
    <citation type="journal article" date="2014" name="Appl. Environ. Microbiol.">
        <title>Gut symbionts from distinct hosts exhibit genotoxic activity via divergent colibactin biosynthetic pathways.</title>
        <authorList>
            <person name="Engel P."/>
            <person name="Vizcaino M.I."/>
            <person name="Crawford J.M."/>
        </authorList>
    </citation>
    <scope>NUCLEOTIDE SEQUENCE [LARGE SCALE GENOMIC DNA]</scope>
    <source>
        <strain evidence="1 2">PEB0191</strain>
    </source>
</reference>
<protein>
    <recommendedName>
        <fullName evidence="3">Transcriptional regulator</fullName>
    </recommendedName>
</protein>
<keyword evidence="2" id="KW-1185">Reference proteome</keyword>
<dbReference type="InterPro" id="IPR010982">
    <property type="entry name" value="Lambda_DNA-bd_dom_sf"/>
</dbReference>
<dbReference type="STRING" id="1267021.FPB0191_01118"/>
<dbReference type="InterPro" id="IPR031856">
    <property type="entry name" value="YdaS_toxin-like"/>
</dbReference>
<dbReference type="HOGENOM" id="CLU_173998_3_1_6"/>
<name>A0A0A7S2A7_FRIPE</name>
<evidence type="ECO:0000313" key="1">
    <source>
        <dbReference type="EMBL" id="AJA44942.1"/>
    </source>
</evidence>
<gene>
    <name evidence="1" type="ORF">FPB0191_01118</name>
</gene>
<dbReference type="RefSeq" id="WP_039104546.1">
    <property type="nucleotide sequence ID" value="NZ_CAMLJH010000008.1"/>
</dbReference>
<dbReference type="GO" id="GO:0003677">
    <property type="term" value="F:DNA binding"/>
    <property type="evidence" value="ECO:0007669"/>
    <property type="project" value="InterPro"/>
</dbReference>